<dbReference type="SFLD" id="SFLDG01131">
    <property type="entry name" value="C1.5.2:_MDP_Like"/>
    <property type="match status" value="1"/>
</dbReference>
<name>A0A9P0KFG3_ACAOB</name>
<evidence type="ECO:0000313" key="2">
    <source>
        <dbReference type="Proteomes" id="UP001152888"/>
    </source>
</evidence>
<accession>A0A9P0KFG3</accession>
<dbReference type="EMBL" id="CAKOFQ010006788">
    <property type="protein sequence ID" value="CAH1971685.1"/>
    <property type="molecule type" value="Genomic_DNA"/>
</dbReference>
<protein>
    <recommendedName>
        <fullName evidence="3">Magnesium-dependent phosphatase 1</fullName>
    </recommendedName>
</protein>
<dbReference type="OrthoDB" id="2865258at2759"/>
<dbReference type="PANTHER" id="PTHR17901:SF14">
    <property type="entry name" value="MAGNESIUM-DEPENDENT PHOSPHATASE 1"/>
    <property type="match status" value="1"/>
</dbReference>
<reference evidence="1" key="1">
    <citation type="submission" date="2022-03" db="EMBL/GenBank/DDBJ databases">
        <authorList>
            <person name="Sayadi A."/>
        </authorList>
    </citation>
    <scope>NUCLEOTIDE SEQUENCE</scope>
</reference>
<dbReference type="SFLD" id="SFLDS00003">
    <property type="entry name" value="Haloacid_Dehalogenase"/>
    <property type="match status" value="1"/>
</dbReference>
<dbReference type="NCBIfam" id="TIGR01685">
    <property type="entry name" value="MDP-1"/>
    <property type="match status" value="1"/>
</dbReference>
<dbReference type="InterPro" id="IPR010036">
    <property type="entry name" value="MDP_1_eu_arc"/>
</dbReference>
<sequence>MASSQKSSKTLKLIVFDLDFTLWPYWADCHIQSPYRIASNEKIIDSAGNIVECYPDVPEVLADLHKKGYILGVASRCPDREGCRQLLNLFGFNKYLKYIEIHDCHKFQHFEKIKKSSGVDFSEMMFFDDDKNNIRDISSMGVVSILVREGITKQVVDDGIRQFHKRCSVQ</sequence>
<dbReference type="SUPFAM" id="SSF56784">
    <property type="entry name" value="HAD-like"/>
    <property type="match status" value="1"/>
</dbReference>
<dbReference type="Proteomes" id="UP001152888">
    <property type="component" value="Unassembled WGS sequence"/>
</dbReference>
<dbReference type="PANTHER" id="PTHR17901">
    <property type="entry name" value="MAGNESIUM-DEPENDENT PHOSPHATASE 1 MDP1"/>
    <property type="match status" value="1"/>
</dbReference>
<evidence type="ECO:0000313" key="1">
    <source>
        <dbReference type="EMBL" id="CAH1971685.1"/>
    </source>
</evidence>
<organism evidence="1 2">
    <name type="scientific">Acanthoscelides obtectus</name>
    <name type="common">Bean weevil</name>
    <name type="synonym">Bruchus obtectus</name>
    <dbReference type="NCBI Taxonomy" id="200917"/>
    <lineage>
        <taxon>Eukaryota</taxon>
        <taxon>Metazoa</taxon>
        <taxon>Ecdysozoa</taxon>
        <taxon>Arthropoda</taxon>
        <taxon>Hexapoda</taxon>
        <taxon>Insecta</taxon>
        <taxon>Pterygota</taxon>
        <taxon>Neoptera</taxon>
        <taxon>Endopterygota</taxon>
        <taxon>Coleoptera</taxon>
        <taxon>Polyphaga</taxon>
        <taxon>Cucujiformia</taxon>
        <taxon>Chrysomeloidea</taxon>
        <taxon>Chrysomelidae</taxon>
        <taxon>Bruchinae</taxon>
        <taxon>Bruchini</taxon>
        <taxon>Acanthoscelides</taxon>
    </lineage>
</organism>
<dbReference type="SFLD" id="SFLDG01129">
    <property type="entry name" value="C1.5:_HAD__Beta-PGM__Phosphata"/>
    <property type="match status" value="1"/>
</dbReference>
<proteinExistence type="predicted"/>
<evidence type="ECO:0008006" key="3">
    <source>
        <dbReference type="Google" id="ProtNLM"/>
    </source>
</evidence>
<dbReference type="InterPro" id="IPR023214">
    <property type="entry name" value="HAD_sf"/>
</dbReference>
<keyword evidence="2" id="KW-1185">Reference proteome</keyword>
<gene>
    <name evidence="1" type="ORF">ACAOBT_LOCUS9551</name>
</gene>
<dbReference type="Gene3D" id="3.40.50.1000">
    <property type="entry name" value="HAD superfamily/HAD-like"/>
    <property type="match status" value="1"/>
</dbReference>
<comment type="caution">
    <text evidence="1">The sequence shown here is derived from an EMBL/GenBank/DDBJ whole genome shotgun (WGS) entry which is preliminary data.</text>
</comment>
<dbReference type="InterPro" id="IPR010033">
    <property type="entry name" value="HAD_SF_ppase_IIIC"/>
</dbReference>
<dbReference type="NCBIfam" id="TIGR01681">
    <property type="entry name" value="HAD-SF-IIIC"/>
    <property type="match status" value="1"/>
</dbReference>
<dbReference type="GO" id="GO:0003993">
    <property type="term" value="F:acid phosphatase activity"/>
    <property type="evidence" value="ECO:0007669"/>
    <property type="project" value="TreeGrafter"/>
</dbReference>
<dbReference type="InterPro" id="IPR036412">
    <property type="entry name" value="HAD-like_sf"/>
</dbReference>
<dbReference type="Pfam" id="PF12689">
    <property type="entry name" value="Acid_PPase"/>
    <property type="match status" value="1"/>
</dbReference>
<dbReference type="AlphaFoldDB" id="A0A9P0KFG3"/>